<reference evidence="1" key="1">
    <citation type="submission" date="2021-06" db="EMBL/GenBank/DDBJ databases">
        <title>Parelaphostrongylus tenuis whole genome reference sequence.</title>
        <authorList>
            <person name="Garwood T.J."/>
            <person name="Larsen P.A."/>
            <person name="Fountain-Jones N.M."/>
            <person name="Garbe J.R."/>
            <person name="Macchietto M.G."/>
            <person name="Kania S.A."/>
            <person name="Gerhold R.W."/>
            <person name="Richards J.E."/>
            <person name="Wolf T.M."/>
        </authorList>
    </citation>
    <scope>NUCLEOTIDE SEQUENCE</scope>
    <source>
        <strain evidence="1">MNPRO001-30</strain>
        <tissue evidence="1">Meninges</tissue>
    </source>
</reference>
<sequence>MKVVVWTVARAAVRSTEHTVEDSTVTVIKTIPENSVKINCCGAGKTKRRAVKMTCRGGETRIAFWCLAELAMMPRDHDEACMDKRGTKIEPRNPLP</sequence>
<organism evidence="1 2">
    <name type="scientific">Parelaphostrongylus tenuis</name>
    <name type="common">Meningeal worm</name>
    <dbReference type="NCBI Taxonomy" id="148309"/>
    <lineage>
        <taxon>Eukaryota</taxon>
        <taxon>Metazoa</taxon>
        <taxon>Ecdysozoa</taxon>
        <taxon>Nematoda</taxon>
        <taxon>Chromadorea</taxon>
        <taxon>Rhabditida</taxon>
        <taxon>Rhabditina</taxon>
        <taxon>Rhabditomorpha</taxon>
        <taxon>Strongyloidea</taxon>
        <taxon>Metastrongylidae</taxon>
        <taxon>Parelaphostrongylus</taxon>
    </lineage>
</organism>
<dbReference type="Proteomes" id="UP001196413">
    <property type="component" value="Unassembled WGS sequence"/>
</dbReference>
<name>A0AAD5MP36_PARTN</name>
<protein>
    <submittedName>
        <fullName evidence="1">Uncharacterized protein</fullName>
    </submittedName>
</protein>
<comment type="caution">
    <text evidence="1">The sequence shown here is derived from an EMBL/GenBank/DDBJ whole genome shotgun (WGS) entry which is preliminary data.</text>
</comment>
<dbReference type="EMBL" id="JAHQIW010001017">
    <property type="protein sequence ID" value="KAJ1351154.1"/>
    <property type="molecule type" value="Genomic_DNA"/>
</dbReference>
<accession>A0AAD5MP36</accession>
<proteinExistence type="predicted"/>
<dbReference type="AlphaFoldDB" id="A0AAD5MP36"/>
<keyword evidence="2" id="KW-1185">Reference proteome</keyword>
<evidence type="ECO:0000313" key="2">
    <source>
        <dbReference type="Proteomes" id="UP001196413"/>
    </source>
</evidence>
<gene>
    <name evidence="1" type="ORF">KIN20_007112</name>
</gene>
<evidence type="ECO:0000313" key="1">
    <source>
        <dbReference type="EMBL" id="KAJ1351154.1"/>
    </source>
</evidence>